<organism evidence="4 5">
    <name type="scientific">Romboutsia sedimentorum</name>
    <dbReference type="NCBI Taxonomy" id="1368474"/>
    <lineage>
        <taxon>Bacteria</taxon>
        <taxon>Bacillati</taxon>
        <taxon>Bacillota</taxon>
        <taxon>Clostridia</taxon>
        <taxon>Peptostreptococcales</taxon>
        <taxon>Peptostreptococcaceae</taxon>
        <taxon>Romboutsia</taxon>
    </lineage>
</organism>
<dbReference type="GO" id="GO:0016829">
    <property type="term" value="F:lyase activity"/>
    <property type="evidence" value="ECO:0007669"/>
    <property type="project" value="UniProtKB-KW"/>
</dbReference>
<reference evidence="4 5" key="1">
    <citation type="submission" date="2023-05" db="EMBL/GenBank/DDBJ databases">
        <title>Rombocin, a short stable natural nisin variant, displays selective antimicrobial activity against Listeria monocytogenes and employs dual mode of action to kill target bacterial strains.</title>
        <authorList>
            <person name="Wambui J."/>
            <person name="Stephan R."/>
            <person name="Kuipers O.P."/>
        </authorList>
    </citation>
    <scope>NUCLEOTIDE SEQUENCE [LARGE SCALE GENOMIC DNA]</scope>
    <source>
        <strain evidence="4 5">RC002</strain>
    </source>
</reference>
<dbReference type="Gene3D" id="3.20.20.60">
    <property type="entry name" value="Phosphoenolpyruvate-binding domains"/>
    <property type="match status" value="1"/>
</dbReference>
<dbReference type="Proteomes" id="UP001301012">
    <property type="component" value="Unassembled WGS sequence"/>
</dbReference>
<proteinExistence type="predicted"/>
<protein>
    <submittedName>
        <fullName evidence="4">HpcH/HpaI aldolase/citrate lyase family protein</fullName>
    </submittedName>
</protein>
<dbReference type="SUPFAM" id="SSF51621">
    <property type="entry name" value="Phosphoenolpyruvate/pyruvate domain"/>
    <property type="match status" value="1"/>
</dbReference>
<keyword evidence="2" id="KW-0479">Metal-binding</keyword>
<gene>
    <name evidence="4" type="ORF">QOZ84_07730</name>
</gene>
<comment type="caution">
    <text evidence="4">The sequence shown here is derived from an EMBL/GenBank/DDBJ whole genome shotgun (WGS) entry which is preliminary data.</text>
</comment>
<dbReference type="PANTHER" id="PTHR32308">
    <property type="entry name" value="LYASE BETA SUBUNIT, PUTATIVE (AFU_ORTHOLOGUE AFUA_4G13030)-RELATED"/>
    <property type="match status" value="1"/>
</dbReference>
<keyword evidence="3" id="KW-0460">Magnesium</keyword>
<dbReference type="InterPro" id="IPR039480">
    <property type="entry name" value="C-C_Bond_Lyase-like"/>
</dbReference>
<evidence type="ECO:0000256" key="1">
    <source>
        <dbReference type="ARBA" id="ARBA00001946"/>
    </source>
</evidence>
<evidence type="ECO:0000256" key="3">
    <source>
        <dbReference type="ARBA" id="ARBA00022842"/>
    </source>
</evidence>
<dbReference type="InterPro" id="IPR040442">
    <property type="entry name" value="Pyrv_kinase-like_dom_sf"/>
</dbReference>
<dbReference type="InterPro" id="IPR011206">
    <property type="entry name" value="Citrate_lyase_beta/mcl1/mcl2"/>
</dbReference>
<keyword evidence="4" id="KW-0456">Lyase</keyword>
<sequence length="358" mass="41553">MRYFDYIGNENLERLFLKKPQYFNRDTGKELLKYSLGAFIYVPATRYDMAYKTVSGKVMGARPLAICLEDAVGAAGEEEAIKNLELILKNFKDDNVKNIDDIPLIFIRIKDANQLEKIKKIITDYEKIITGILIPKCDSHLIEKIINILNSFKLTKIYVIPIIESKEFIYKENKEYYFENMYKTLLKHKDRVLNVRIGIADLLGIYGIRRSKLFSMYDNIICTSFIHDVINYLNRPELDIPISGGVSELFNMDNEIIKNKYIEEIMLDKFHGFIGKTVIHPNQIKIVQALQVISYEDYMDAKNILNSTESIYGVSKGILGERMNEVNPHLLWARKILILSQIYGVLNEGVEYNELLEF</sequence>
<comment type="cofactor">
    <cofactor evidence="1">
        <name>Mg(2+)</name>
        <dbReference type="ChEBI" id="CHEBI:18420"/>
    </cofactor>
</comment>
<accession>A0ABT7E9T0</accession>
<dbReference type="InterPro" id="IPR015813">
    <property type="entry name" value="Pyrv/PenolPyrv_kinase-like_dom"/>
</dbReference>
<dbReference type="Pfam" id="PF15617">
    <property type="entry name" value="C-C_Bond_Lyase"/>
    <property type="match status" value="1"/>
</dbReference>
<keyword evidence="5" id="KW-1185">Reference proteome</keyword>
<evidence type="ECO:0000313" key="4">
    <source>
        <dbReference type="EMBL" id="MDK2563437.1"/>
    </source>
</evidence>
<name>A0ABT7E9T0_9FIRM</name>
<evidence type="ECO:0000313" key="5">
    <source>
        <dbReference type="Proteomes" id="UP001301012"/>
    </source>
</evidence>
<dbReference type="EMBL" id="JASKYM010000002">
    <property type="protein sequence ID" value="MDK2563437.1"/>
    <property type="molecule type" value="Genomic_DNA"/>
</dbReference>
<dbReference type="PIRSF" id="PIRSF015582">
    <property type="entry name" value="Cit_lyase_B"/>
    <property type="match status" value="1"/>
</dbReference>
<evidence type="ECO:0000256" key="2">
    <source>
        <dbReference type="ARBA" id="ARBA00022723"/>
    </source>
</evidence>
<dbReference type="PANTHER" id="PTHR32308:SF10">
    <property type="entry name" value="CITRATE LYASE SUBUNIT BETA"/>
    <property type="match status" value="1"/>
</dbReference>
<dbReference type="RefSeq" id="WP_284132377.1">
    <property type="nucleotide sequence ID" value="NZ_JASKYM010000002.1"/>
</dbReference>